<comment type="caution">
    <text evidence="2">The sequence shown here is derived from an EMBL/GenBank/DDBJ whole genome shotgun (WGS) entry which is preliminary data.</text>
</comment>
<evidence type="ECO:0000313" key="3">
    <source>
        <dbReference type="Proteomes" id="UP000298133"/>
    </source>
</evidence>
<feature type="transmembrane region" description="Helical" evidence="1">
    <location>
        <begin position="119"/>
        <end position="138"/>
    </location>
</feature>
<dbReference type="OrthoDB" id="6401090at2"/>
<keyword evidence="1" id="KW-1133">Transmembrane helix</keyword>
<proteinExistence type="predicted"/>
<organism evidence="2 3">
    <name type="scientific">Gammaproteobacteria bacterium LSUCC0057</name>
    <dbReference type="NCBI Taxonomy" id="2559237"/>
    <lineage>
        <taxon>Bacteria</taxon>
        <taxon>Pseudomonadati</taxon>
        <taxon>Pseudomonadota</taxon>
        <taxon>Gammaproteobacteria</taxon>
        <taxon>Cellvibrionales</taxon>
        <taxon>Porticoccaceae</taxon>
        <taxon>SAR92 clade</taxon>
    </lineage>
</organism>
<name>A0A4Y8UFK1_9GAMM</name>
<reference evidence="2 3" key="1">
    <citation type="submission" date="2019-03" db="EMBL/GenBank/DDBJ databases">
        <title>Draft genome of Gammaproteobacteria bacterium LSUCC0057, a member of the SAR92 clade.</title>
        <authorList>
            <person name="Lanclos V.C."/>
            <person name="Doiron C."/>
            <person name="Henson M.W."/>
            <person name="Thrash J.C."/>
        </authorList>
    </citation>
    <scope>NUCLEOTIDE SEQUENCE [LARGE SCALE GENOMIC DNA]</scope>
    <source>
        <strain evidence="2 3">LSUCC0057</strain>
    </source>
</reference>
<evidence type="ECO:0000256" key="1">
    <source>
        <dbReference type="SAM" id="Phobius"/>
    </source>
</evidence>
<keyword evidence="3" id="KW-1185">Reference proteome</keyword>
<feature type="transmembrane region" description="Helical" evidence="1">
    <location>
        <begin position="82"/>
        <end position="107"/>
    </location>
</feature>
<keyword evidence="1" id="KW-0472">Membrane</keyword>
<feature type="transmembrane region" description="Helical" evidence="1">
    <location>
        <begin position="52"/>
        <end position="70"/>
    </location>
</feature>
<feature type="transmembrane region" description="Helical" evidence="1">
    <location>
        <begin position="279"/>
        <end position="298"/>
    </location>
</feature>
<keyword evidence="1" id="KW-0812">Transmembrane</keyword>
<evidence type="ECO:0000313" key="2">
    <source>
        <dbReference type="EMBL" id="TFH67585.1"/>
    </source>
</evidence>
<protein>
    <submittedName>
        <fullName evidence="2">Pyridine nucleotide-disulfide oxidoreductase</fullName>
    </submittedName>
</protein>
<dbReference type="AlphaFoldDB" id="A0A4Y8UFK1"/>
<gene>
    <name evidence="2" type="ORF">E3W66_08965</name>
</gene>
<dbReference type="Proteomes" id="UP000298133">
    <property type="component" value="Unassembled WGS sequence"/>
</dbReference>
<accession>A0A4Y8UFK1</accession>
<sequence length="301" mass="34256">MTAQKNWITLVDGSRYRTSSIPTLLSALLISLILAFGWSIRDEYFINAEHGLGYALGIVGGLMMLVLLIYPLRKRLPRSNWFVLTVPGWFRLHMLLGLLGPLAILYHSNFSFGSTNSNIALVCMLLMATSGIVGRYIYSRIHAGLYGRKLQMAEMIADKQQLTDTLTNQQTVVVSEAVLKQLLDFEASVLPQANKANQSLAKRAITAFKIALQTRQLARQLRLQLRAEQLNLEFSSPRGSEQRLLLLKVQRQVVDYLSLVRRIAELDFFERLFSLWHMLHMPIFFMLIIAGFVHVYAVHAY</sequence>
<feature type="transmembrane region" description="Helical" evidence="1">
    <location>
        <begin position="21"/>
        <end position="40"/>
    </location>
</feature>
<dbReference type="EMBL" id="SPIA01000003">
    <property type="protein sequence ID" value="TFH67585.1"/>
    <property type="molecule type" value="Genomic_DNA"/>
</dbReference>